<dbReference type="EMBL" id="CM029042">
    <property type="protein sequence ID" value="KAG2619719.1"/>
    <property type="molecule type" value="Genomic_DNA"/>
</dbReference>
<proteinExistence type="predicted"/>
<feature type="compositionally biased region" description="Basic residues" evidence="1">
    <location>
        <begin position="63"/>
        <end position="79"/>
    </location>
</feature>
<protein>
    <submittedName>
        <fullName evidence="2">Uncharacterized protein</fullName>
    </submittedName>
</protein>
<feature type="region of interest" description="Disordered" evidence="1">
    <location>
        <begin position="136"/>
        <end position="165"/>
    </location>
</feature>
<dbReference type="Proteomes" id="UP000823388">
    <property type="component" value="Chromosome 3N"/>
</dbReference>
<evidence type="ECO:0000256" key="1">
    <source>
        <dbReference type="SAM" id="MobiDB-lite"/>
    </source>
</evidence>
<evidence type="ECO:0000313" key="2">
    <source>
        <dbReference type="EMBL" id="KAG2619719.1"/>
    </source>
</evidence>
<name>A0A8T0UGS7_PANVG</name>
<organism evidence="2 3">
    <name type="scientific">Panicum virgatum</name>
    <name type="common">Blackwell switchgrass</name>
    <dbReference type="NCBI Taxonomy" id="38727"/>
    <lineage>
        <taxon>Eukaryota</taxon>
        <taxon>Viridiplantae</taxon>
        <taxon>Streptophyta</taxon>
        <taxon>Embryophyta</taxon>
        <taxon>Tracheophyta</taxon>
        <taxon>Spermatophyta</taxon>
        <taxon>Magnoliopsida</taxon>
        <taxon>Liliopsida</taxon>
        <taxon>Poales</taxon>
        <taxon>Poaceae</taxon>
        <taxon>PACMAD clade</taxon>
        <taxon>Panicoideae</taxon>
        <taxon>Panicodae</taxon>
        <taxon>Paniceae</taxon>
        <taxon>Panicinae</taxon>
        <taxon>Panicum</taxon>
        <taxon>Panicum sect. Hiantes</taxon>
    </lineage>
</organism>
<sequence>MIPPVRLCFFHRAFYAPAYPPLPDLRRRRPRQRPICAAITASNPPEPDLRHRRPRQPPDLRTRRNHLRPARHHPCRRGWRQAGGSTRSARGLRRPAGAGSRRGAWDDMGAPPTMRPPAMLRWDAVARALAATTLLASAPAARRERGTGPSPPSCTTPSPFTGVTTGSLPRSLDVLIRSLPAMPLPHTTRAAVIRDTSLRPHGRTTAFSLRTIAEDRVLHVLPLWMRGPRAAPGWWCHGRRRSQLPRKTCSFFNPDSSCSTSHIWA</sequence>
<keyword evidence="3" id="KW-1185">Reference proteome</keyword>
<accession>A0A8T0UGS7</accession>
<feature type="region of interest" description="Disordered" evidence="1">
    <location>
        <begin position="38"/>
        <end position="111"/>
    </location>
</feature>
<evidence type="ECO:0000313" key="3">
    <source>
        <dbReference type="Proteomes" id="UP000823388"/>
    </source>
</evidence>
<comment type="caution">
    <text evidence="2">The sequence shown here is derived from an EMBL/GenBank/DDBJ whole genome shotgun (WGS) entry which is preliminary data.</text>
</comment>
<dbReference type="AlphaFoldDB" id="A0A8T0UGS7"/>
<gene>
    <name evidence="2" type="ORF">PVAP13_3NG109600</name>
</gene>
<reference evidence="2" key="1">
    <citation type="submission" date="2020-05" db="EMBL/GenBank/DDBJ databases">
        <title>WGS assembly of Panicum virgatum.</title>
        <authorList>
            <person name="Lovell J.T."/>
            <person name="Jenkins J."/>
            <person name="Shu S."/>
            <person name="Juenger T.E."/>
            <person name="Schmutz J."/>
        </authorList>
    </citation>
    <scope>NUCLEOTIDE SEQUENCE</scope>
    <source>
        <strain evidence="2">AP13</strain>
    </source>
</reference>